<dbReference type="AlphaFoldDB" id="A0A840L9G7"/>
<dbReference type="Proteomes" id="UP000562027">
    <property type="component" value="Unassembled WGS sequence"/>
</dbReference>
<dbReference type="InterPro" id="IPR012545">
    <property type="entry name" value="DUF1697"/>
</dbReference>
<dbReference type="Gene3D" id="3.30.70.1280">
    <property type="entry name" value="SP0830-like domains"/>
    <property type="match status" value="1"/>
</dbReference>
<keyword evidence="2" id="KW-1185">Reference proteome</keyword>
<proteinExistence type="predicted"/>
<organism evidence="1 2">
    <name type="scientific">Roseateles oligotrophus</name>
    <dbReference type="NCBI Taxonomy" id="1769250"/>
    <lineage>
        <taxon>Bacteria</taxon>
        <taxon>Pseudomonadati</taxon>
        <taxon>Pseudomonadota</taxon>
        <taxon>Betaproteobacteria</taxon>
        <taxon>Burkholderiales</taxon>
        <taxon>Sphaerotilaceae</taxon>
        <taxon>Roseateles</taxon>
    </lineage>
</organism>
<name>A0A840L9G7_9BURK</name>
<dbReference type="RefSeq" id="WP_184295880.1">
    <property type="nucleotide sequence ID" value="NZ_JACHLP010000001.1"/>
</dbReference>
<comment type="caution">
    <text evidence="1">The sequence shown here is derived from an EMBL/GenBank/DDBJ whole genome shotgun (WGS) entry which is preliminary data.</text>
</comment>
<dbReference type="PANTHER" id="PTHR36439:SF1">
    <property type="entry name" value="DUF1697 DOMAIN-CONTAINING PROTEIN"/>
    <property type="match status" value="1"/>
</dbReference>
<dbReference type="EMBL" id="JACHLP010000001">
    <property type="protein sequence ID" value="MBB4842017.1"/>
    <property type="molecule type" value="Genomic_DNA"/>
</dbReference>
<evidence type="ECO:0000313" key="2">
    <source>
        <dbReference type="Proteomes" id="UP000562027"/>
    </source>
</evidence>
<dbReference type="PIRSF" id="PIRSF008502">
    <property type="entry name" value="UCP008502"/>
    <property type="match status" value="1"/>
</dbReference>
<reference evidence="1 2" key="1">
    <citation type="submission" date="2020-08" db="EMBL/GenBank/DDBJ databases">
        <title>Functional genomics of gut bacteria from endangered species of beetles.</title>
        <authorList>
            <person name="Carlos-Shanley C."/>
        </authorList>
    </citation>
    <scope>NUCLEOTIDE SEQUENCE [LARGE SCALE GENOMIC DNA]</scope>
    <source>
        <strain evidence="1 2">S00239</strain>
    </source>
</reference>
<gene>
    <name evidence="1" type="ORF">HNP55_000512</name>
</gene>
<accession>A0A840L9G7</accession>
<dbReference type="PANTHER" id="PTHR36439">
    <property type="entry name" value="BLL4334 PROTEIN"/>
    <property type="match status" value="1"/>
</dbReference>
<protein>
    <submittedName>
        <fullName evidence="1">Uncharacterized protein (DUF1697 family)</fullName>
    </submittedName>
</protein>
<dbReference type="SUPFAM" id="SSF160379">
    <property type="entry name" value="SP0830-like"/>
    <property type="match status" value="1"/>
</dbReference>
<evidence type="ECO:0000313" key="1">
    <source>
        <dbReference type="EMBL" id="MBB4842017.1"/>
    </source>
</evidence>
<sequence>MPSCIALLRGINVGKAKRIAMADLRGLLEGLGHGQVKTLLNSGNVVFEANFKKGRSEAQELSRIASEICAAVQAHAGFHAEVIVISGQTLREAMQANPFPAAVAQASQFLLAFAPDTDGLAALAPLQAQDWSPDQFALGQQAAYLWCSGGILESRLAKELLRQGLCTSRNWATLGKLLELLNPAKAAPG</sequence>
<dbReference type="Pfam" id="PF08002">
    <property type="entry name" value="DUF1697"/>
    <property type="match status" value="1"/>
</dbReference>